<protein>
    <submittedName>
        <fullName evidence="3">Helix-turn-helix transcriptional regulator</fullName>
    </submittedName>
</protein>
<evidence type="ECO:0000256" key="1">
    <source>
        <dbReference type="SAM" id="MobiDB-lite"/>
    </source>
</evidence>
<dbReference type="Proteomes" id="UP001327225">
    <property type="component" value="Chromosome"/>
</dbReference>
<name>A0ABZ0ZRI8_9ACTN</name>
<feature type="domain" description="HTH cro/C1-type" evidence="2">
    <location>
        <begin position="19"/>
        <end position="76"/>
    </location>
</feature>
<feature type="compositionally biased region" description="Low complexity" evidence="1">
    <location>
        <begin position="111"/>
        <end position="121"/>
    </location>
</feature>
<feature type="compositionally biased region" description="Basic and acidic residues" evidence="1">
    <location>
        <begin position="84"/>
        <end position="93"/>
    </location>
</feature>
<proteinExistence type="predicted"/>
<accession>A0ABZ0ZRI8</accession>
<dbReference type="RefSeq" id="WP_322454482.1">
    <property type="nucleotide sequence ID" value="NZ_CP141059.1"/>
</dbReference>
<evidence type="ECO:0000313" key="4">
    <source>
        <dbReference type="Proteomes" id="UP001327225"/>
    </source>
</evidence>
<dbReference type="Gene3D" id="1.10.260.40">
    <property type="entry name" value="lambda repressor-like DNA-binding domains"/>
    <property type="match status" value="1"/>
</dbReference>
<dbReference type="EMBL" id="CP141059">
    <property type="protein sequence ID" value="WQQ26386.1"/>
    <property type="molecule type" value="Genomic_DNA"/>
</dbReference>
<dbReference type="SMART" id="SM00530">
    <property type="entry name" value="HTH_XRE"/>
    <property type="match status" value="1"/>
</dbReference>
<sequence length="121" mass="13147">MGQTEQASSPINLDAIRLIREAFAASGMTQAELSRAAEMPRSTLANILSPTARSRVIHVGQMVKIAVAMGVDPRAWVAELETLERRRRGESGPRRARRPTAPQVQRRAARSRSGSAASAEE</sequence>
<gene>
    <name evidence="3" type="ORF">SHK19_20825</name>
</gene>
<dbReference type="InterPro" id="IPR010982">
    <property type="entry name" value="Lambda_DNA-bd_dom_sf"/>
</dbReference>
<dbReference type="SUPFAM" id="SSF47413">
    <property type="entry name" value="lambda repressor-like DNA-binding domains"/>
    <property type="match status" value="1"/>
</dbReference>
<dbReference type="InterPro" id="IPR001387">
    <property type="entry name" value="Cro/C1-type_HTH"/>
</dbReference>
<feature type="region of interest" description="Disordered" evidence="1">
    <location>
        <begin position="84"/>
        <end position="121"/>
    </location>
</feature>
<dbReference type="PROSITE" id="PS50943">
    <property type="entry name" value="HTH_CROC1"/>
    <property type="match status" value="1"/>
</dbReference>
<reference evidence="4" key="1">
    <citation type="submission" date="2023-12" db="EMBL/GenBank/DDBJ databases">
        <title>Novel species in genus Nocardioides.</title>
        <authorList>
            <person name="Zhou H."/>
        </authorList>
    </citation>
    <scope>NUCLEOTIDE SEQUENCE [LARGE SCALE GENOMIC DNA]</scope>
    <source>
        <strain evidence="4">HM61</strain>
    </source>
</reference>
<evidence type="ECO:0000259" key="2">
    <source>
        <dbReference type="PROSITE" id="PS50943"/>
    </source>
</evidence>
<organism evidence="3 4">
    <name type="scientific">Nocardioides bizhenqiangii</name>
    <dbReference type="NCBI Taxonomy" id="3095076"/>
    <lineage>
        <taxon>Bacteria</taxon>
        <taxon>Bacillati</taxon>
        <taxon>Actinomycetota</taxon>
        <taxon>Actinomycetes</taxon>
        <taxon>Propionibacteriales</taxon>
        <taxon>Nocardioidaceae</taxon>
        <taxon>Nocardioides</taxon>
    </lineage>
</organism>
<evidence type="ECO:0000313" key="3">
    <source>
        <dbReference type="EMBL" id="WQQ26386.1"/>
    </source>
</evidence>
<dbReference type="CDD" id="cd00093">
    <property type="entry name" value="HTH_XRE"/>
    <property type="match status" value="1"/>
</dbReference>
<keyword evidence="4" id="KW-1185">Reference proteome</keyword>